<dbReference type="GO" id="GO:0003712">
    <property type="term" value="F:transcription coregulator activity"/>
    <property type="evidence" value="ECO:0007669"/>
    <property type="project" value="TreeGrafter"/>
</dbReference>
<feature type="region of interest" description="Disordered" evidence="4">
    <location>
        <begin position="437"/>
        <end position="458"/>
    </location>
</feature>
<keyword evidence="2" id="KW-0479">Metal-binding</keyword>
<dbReference type="PANTHER" id="PTHR12549:SF38">
    <property type="entry name" value="JMJC DOMAIN-CONTAINING HISTONE DEMETHYLASE 2, ISOFORM A"/>
    <property type="match status" value="1"/>
</dbReference>
<feature type="compositionally biased region" description="Basic residues" evidence="4">
    <location>
        <begin position="1054"/>
        <end position="1063"/>
    </location>
</feature>
<reference evidence="6" key="1">
    <citation type="submission" date="2021-12" db="EMBL/GenBank/DDBJ databases">
        <authorList>
            <person name="King R."/>
        </authorList>
    </citation>
    <scope>NUCLEOTIDE SEQUENCE</scope>
</reference>
<dbReference type="GO" id="GO:0000785">
    <property type="term" value="C:chromatin"/>
    <property type="evidence" value="ECO:0007669"/>
    <property type="project" value="TreeGrafter"/>
</dbReference>
<feature type="compositionally biased region" description="Low complexity" evidence="4">
    <location>
        <begin position="522"/>
        <end position="535"/>
    </location>
</feature>
<keyword evidence="7" id="KW-1185">Reference proteome</keyword>
<feature type="compositionally biased region" description="Basic and acidic residues" evidence="4">
    <location>
        <begin position="1064"/>
        <end position="1086"/>
    </location>
</feature>
<dbReference type="GO" id="GO:0006357">
    <property type="term" value="P:regulation of transcription by RNA polymerase II"/>
    <property type="evidence" value="ECO:0007669"/>
    <property type="project" value="TreeGrafter"/>
</dbReference>
<accession>A0A9P0B2Q9</accession>
<evidence type="ECO:0000313" key="6">
    <source>
        <dbReference type="EMBL" id="CAH0553828.1"/>
    </source>
</evidence>
<feature type="region of interest" description="Disordered" evidence="4">
    <location>
        <begin position="1837"/>
        <end position="1861"/>
    </location>
</feature>
<dbReference type="EMBL" id="OV121134">
    <property type="protein sequence ID" value="CAH0553828.1"/>
    <property type="molecule type" value="Genomic_DNA"/>
</dbReference>
<feature type="region of interest" description="Disordered" evidence="4">
    <location>
        <begin position="27"/>
        <end position="102"/>
    </location>
</feature>
<feature type="region of interest" description="Disordered" evidence="4">
    <location>
        <begin position="813"/>
        <end position="863"/>
    </location>
</feature>
<feature type="domain" description="JmjC" evidence="5">
    <location>
        <begin position="1617"/>
        <end position="1859"/>
    </location>
</feature>
<dbReference type="GO" id="GO:0046872">
    <property type="term" value="F:metal ion binding"/>
    <property type="evidence" value="ECO:0007669"/>
    <property type="project" value="UniProtKB-KW"/>
</dbReference>
<feature type="compositionally biased region" description="Polar residues" evidence="4">
    <location>
        <begin position="1417"/>
        <end position="1427"/>
    </location>
</feature>
<dbReference type="SMART" id="SM00558">
    <property type="entry name" value="JmjC"/>
    <property type="match status" value="1"/>
</dbReference>
<feature type="region of interest" description="Disordered" evidence="4">
    <location>
        <begin position="480"/>
        <end position="542"/>
    </location>
</feature>
<gene>
    <name evidence="6" type="ORF">MELIAE_LOCUS5728</name>
</gene>
<protein>
    <recommendedName>
        <fullName evidence="5">JmjC domain-containing protein</fullName>
    </recommendedName>
</protein>
<feature type="compositionally biased region" description="Basic and acidic residues" evidence="4">
    <location>
        <begin position="248"/>
        <end position="277"/>
    </location>
</feature>
<evidence type="ECO:0000256" key="1">
    <source>
        <dbReference type="ARBA" id="ARBA00004123"/>
    </source>
</evidence>
<feature type="compositionally biased region" description="Basic residues" evidence="4">
    <location>
        <begin position="978"/>
        <end position="995"/>
    </location>
</feature>
<feature type="compositionally biased region" description="Low complexity" evidence="4">
    <location>
        <begin position="660"/>
        <end position="673"/>
    </location>
</feature>
<feature type="region of interest" description="Disordered" evidence="4">
    <location>
        <begin position="291"/>
        <end position="382"/>
    </location>
</feature>
<feature type="region of interest" description="Disordered" evidence="4">
    <location>
        <begin position="248"/>
        <end position="279"/>
    </location>
</feature>
<feature type="compositionally biased region" description="Basic and acidic residues" evidence="4">
    <location>
        <begin position="1020"/>
        <end position="1032"/>
    </location>
</feature>
<feature type="compositionally biased region" description="Polar residues" evidence="4">
    <location>
        <begin position="59"/>
        <end position="73"/>
    </location>
</feature>
<evidence type="ECO:0000259" key="5">
    <source>
        <dbReference type="SMART" id="SM00558"/>
    </source>
</evidence>
<feature type="compositionally biased region" description="Basic and acidic residues" evidence="4">
    <location>
        <begin position="319"/>
        <end position="331"/>
    </location>
</feature>
<dbReference type="OrthoDB" id="1667110at2759"/>
<proteinExistence type="predicted"/>
<feature type="region of interest" description="Disordered" evidence="4">
    <location>
        <begin position="581"/>
        <end position="644"/>
    </location>
</feature>
<dbReference type="Proteomes" id="UP001154078">
    <property type="component" value="Chromosome 3"/>
</dbReference>
<keyword evidence="3" id="KW-0539">Nucleus</keyword>
<dbReference type="InterPro" id="IPR045109">
    <property type="entry name" value="LSDs-like"/>
</dbReference>
<dbReference type="PANTHER" id="PTHR12549">
    <property type="entry name" value="JMJC DOMAIN-CONTAINING HISTONE DEMETHYLATION PROTEIN"/>
    <property type="match status" value="1"/>
</dbReference>
<comment type="subcellular location">
    <subcellularLocation>
        <location evidence="1">Nucleus</location>
    </subcellularLocation>
</comment>
<feature type="compositionally biased region" description="Low complexity" evidence="4">
    <location>
        <begin position="74"/>
        <end position="97"/>
    </location>
</feature>
<sequence>MDLSDQVVNATSGHVVSLLQLHQLRNSIPDDRSDSGLSSLRSGSGDERSGSRSSALSSTDEQPVVTATPQHLLSTSGNGSASSASSTSSQTHSANRSPLFAHSGVSPLDQVRVWRDPNLLLESEPHVRHVNRPIRRRDLSKSCNSFLSVQHQSLLMSHPSASASGGPPQTSSASAASLYPPAGAPNLISPHAHPSMHLPIAPVYLQDIWKHQQRYGGAHLLTPPTHTEELMERERAIIDRERMMMRERQHNELEKQKEKERQEREKHEREKQEKERQNQALQNHFEKSLRVAEQKQRGEQQWAPISGRPPQPRSSSMSEDDRKRAEQDLHQRHMTSMRPDQRDHRSYYPPVQRPTNAPAKSEYPPPPAHSRGSSKADKVHPTMQKAEHGLYGYAAHHQQFFEPKSKAAAGSKTEVLPNPPPLVSEAKTVIVKHDTKNQHHLEQRGQIAHSPGPKMRSDMLQHYLPASNQAPKSGIYDYRSQASLTPSPHHHSEGQNSKSPGHHRASQLQSPHHQTQRHSPHGHPSQQQQHQQHSSPDMRYRSVSESQAMIYPTTKSSANYPAFLSATTAAYAMPPQQTAAANAKPKVSSPAPHHFYGKPNVPQTQQLTAKPAASSPYQPASQYHPPHLQHAPPLNCLPPPAHSSRVDRYDQRLYSPGSLSRTSPPTAASAPVARSHAPYVSGVTPPPLPPHNVASVQTQPLDLGVANKYEAPAAAVSPKRKAAPCSLSPVCLEKKRKLDSPNQQQSLIFGGQQQLQLSRVSEASPLIASAATTITTVVNAAAYRTPPVTVTNNFPDLSVTAVNLEPETLTLNHPRSVSPIATVEESPGTPVKTPNPAPPSSVDSEKSNSPGPSKTASNSNYPVRHLKKAWLQRHTGEDVEDTTGVVGSGSCVTLPLNIKPTATAIPAAPAKDKENPVNSIHSIGSMAVNSINKTKNYNKGGNKKAAKETPAAAANGHPTAEPNKADDSSSSDQERGRKSPPKRKPPKVKRKKGAKKASGEEKKRKTGGNQSTVASESGSESEKESGSEKDSDSVASSGGGKKGAASGSNPPGGGKKRGRRPKSSKGEEPRAKKSKEDAPPQRDPFHKPPVGQLKKTGESFLQDGPCFEVAPKLAKCRECRWTPNQRSKNMPNIFCRFYAFRRLRYTKSGQLAIAGFSDPHKDALESDLKLWLPNTENPPADLDLETSRFLLKQVGDHFCDLLVQEKEAHAEHMSDDKIIAWKRVVQGVREMCDVCETTLFNFHWACGKCGFVVCLDCYKSRKSGTMKVWGEPGKDKDEFSWLLCTNRSVHEQEKLMLTQIIAGDSLRKLGRQVHEMRELWRVEQHCGCPQACPARSHKQIADAILSEKANGFKKDLKKEIKEERSSPLSWLADVALSNEEKPLKLKEESSSSSDSEEGNFSTLRELLIRPSHKPNGSRATSPNPQQKSAKKINPKGDTLDDVISSVIEDSVPKAAETSSERKSELKHFVRRYNWQTKGRAPIPIRIMTLTESQILYPDVPHSWLCDGKLLRLSDPINKANYKIFQDQWRRGQPVIVSDVTKNLERDLWNPEAFARDFGEDKNDLINCMTGNLVPNQPMKKFWEGFDHFSKRLKDDRGNPMLLKLKDWPPGEDFAEMLPSRFNDLMQVLPLSEYTHRSGRLNLASRLPECFVRPDLGPKMYNAYGSALHPSKGTTNLHLDISDAVNVMVYVGIPKDGDSDVHIKEAFRAIDEAGCDILTRRRVRDKGELPGALWHIYNARDADKIRDLLNKVVVEKGGALGAPPRPHTRSKLLSRWSFTRAVVQGVRGGGLRYSAVPGGCRFYPRRSAAPSAQFTQLHQSCGGFRLARERLALLPPHAGVQGSDRHAFQPRGQAADQEHHLPRGQRLALDAEQHLREARQR</sequence>
<feature type="compositionally biased region" description="Basic and acidic residues" evidence="4">
    <location>
        <begin position="963"/>
        <end position="977"/>
    </location>
</feature>
<feature type="compositionally biased region" description="Polar residues" evidence="4">
    <location>
        <begin position="847"/>
        <end position="861"/>
    </location>
</feature>
<feature type="region of interest" description="Disordered" evidence="4">
    <location>
        <begin position="934"/>
        <end position="1098"/>
    </location>
</feature>
<evidence type="ECO:0000256" key="4">
    <source>
        <dbReference type="SAM" id="MobiDB-lite"/>
    </source>
</evidence>
<dbReference type="Gene3D" id="2.60.120.650">
    <property type="entry name" value="Cupin"/>
    <property type="match status" value="1"/>
</dbReference>
<feature type="region of interest" description="Disordered" evidence="4">
    <location>
        <begin position="654"/>
        <end position="673"/>
    </location>
</feature>
<name>A0A9P0B2Q9_BRAAE</name>
<evidence type="ECO:0000256" key="3">
    <source>
        <dbReference type="ARBA" id="ARBA00023242"/>
    </source>
</evidence>
<evidence type="ECO:0000256" key="2">
    <source>
        <dbReference type="ARBA" id="ARBA00022723"/>
    </source>
</evidence>
<evidence type="ECO:0000313" key="7">
    <source>
        <dbReference type="Proteomes" id="UP001154078"/>
    </source>
</evidence>
<dbReference type="GO" id="GO:0032454">
    <property type="term" value="F:histone H3K9 demethylase activity"/>
    <property type="evidence" value="ECO:0007669"/>
    <property type="project" value="InterPro"/>
</dbReference>
<dbReference type="GO" id="GO:0031490">
    <property type="term" value="F:chromatin DNA binding"/>
    <property type="evidence" value="ECO:0007669"/>
    <property type="project" value="TreeGrafter"/>
</dbReference>
<feature type="region of interest" description="Disordered" evidence="4">
    <location>
        <begin position="1409"/>
        <end position="1438"/>
    </location>
</feature>
<dbReference type="InterPro" id="IPR003347">
    <property type="entry name" value="JmjC_dom"/>
</dbReference>
<organism evidence="6 7">
    <name type="scientific">Brassicogethes aeneus</name>
    <name type="common">Rape pollen beetle</name>
    <name type="synonym">Meligethes aeneus</name>
    <dbReference type="NCBI Taxonomy" id="1431903"/>
    <lineage>
        <taxon>Eukaryota</taxon>
        <taxon>Metazoa</taxon>
        <taxon>Ecdysozoa</taxon>
        <taxon>Arthropoda</taxon>
        <taxon>Hexapoda</taxon>
        <taxon>Insecta</taxon>
        <taxon>Pterygota</taxon>
        <taxon>Neoptera</taxon>
        <taxon>Endopterygota</taxon>
        <taxon>Coleoptera</taxon>
        <taxon>Polyphaga</taxon>
        <taxon>Cucujiformia</taxon>
        <taxon>Nitidulidae</taxon>
        <taxon>Meligethinae</taxon>
        <taxon>Brassicogethes</taxon>
    </lineage>
</organism>
<dbReference type="GO" id="GO:0000118">
    <property type="term" value="C:histone deacetylase complex"/>
    <property type="evidence" value="ECO:0007669"/>
    <property type="project" value="TreeGrafter"/>
</dbReference>
<dbReference type="SUPFAM" id="SSF51197">
    <property type="entry name" value="Clavaminate synthase-like"/>
    <property type="match status" value="1"/>
</dbReference>